<dbReference type="Proteomes" id="UP000288805">
    <property type="component" value="Unassembled WGS sequence"/>
</dbReference>
<dbReference type="Pfam" id="PF01411">
    <property type="entry name" value="tRNA-synt_2c"/>
    <property type="match status" value="1"/>
</dbReference>
<dbReference type="GO" id="GO:0004813">
    <property type="term" value="F:alanine-tRNA ligase activity"/>
    <property type="evidence" value="ECO:0007669"/>
    <property type="project" value="InterPro"/>
</dbReference>
<evidence type="ECO:0000259" key="2">
    <source>
        <dbReference type="Pfam" id="PF01411"/>
    </source>
</evidence>
<dbReference type="GO" id="GO:0006310">
    <property type="term" value="P:DNA recombination"/>
    <property type="evidence" value="ECO:0007669"/>
    <property type="project" value="InterPro"/>
</dbReference>
<dbReference type="InterPro" id="IPR053961">
    <property type="entry name" value="XRCC4_N"/>
</dbReference>
<dbReference type="GO" id="GO:0003677">
    <property type="term" value="F:DNA binding"/>
    <property type="evidence" value="ECO:0007669"/>
    <property type="project" value="InterPro"/>
</dbReference>
<reference evidence="4 5" key="1">
    <citation type="journal article" date="2018" name="PLoS Genet.">
        <title>Population sequencing reveals clonal diversity and ancestral inbreeding in the grapevine cultivar Chardonnay.</title>
        <authorList>
            <person name="Roach M.J."/>
            <person name="Johnson D.L."/>
            <person name="Bohlmann J."/>
            <person name="van Vuuren H.J."/>
            <person name="Jones S.J."/>
            <person name="Pretorius I.S."/>
            <person name="Schmidt S.A."/>
            <person name="Borneman A.R."/>
        </authorList>
    </citation>
    <scope>NUCLEOTIDE SEQUENCE [LARGE SCALE GENOMIC DNA]</scope>
    <source>
        <strain evidence="5">cv. Chardonnay</strain>
        <tissue evidence="4">Leaf</tissue>
    </source>
</reference>
<comment type="caution">
    <text evidence="4">The sequence shown here is derived from an EMBL/GenBank/DDBJ whole genome shotgun (WGS) entry which is preliminary data.</text>
</comment>
<dbReference type="Gene3D" id="3.30.930.10">
    <property type="entry name" value="Bira Bifunctional Protein, Domain 2"/>
    <property type="match status" value="1"/>
</dbReference>
<evidence type="ECO:0000259" key="3">
    <source>
        <dbReference type="Pfam" id="PF06632"/>
    </source>
</evidence>
<proteinExistence type="predicted"/>
<organism evidence="4 5">
    <name type="scientific">Vitis vinifera</name>
    <name type="common">Grape</name>
    <dbReference type="NCBI Taxonomy" id="29760"/>
    <lineage>
        <taxon>Eukaryota</taxon>
        <taxon>Viridiplantae</taxon>
        <taxon>Streptophyta</taxon>
        <taxon>Embryophyta</taxon>
        <taxon>Tracheophyta</taxon>
        <taxon>Spermatophyta</taxon>
        <taxon>Magnoliopsida</taxon>
        <taxon>eudicotyledons</taxon>
        <taxon>Gunneridae</taxon>
        <taxon>Pentapetalae</taxon>
        <taxon>rosids</taxon>
        <taxon>Vitales</taxon>
        <taxon>Vitaceae</taxon>
        <taxon>Viteae</taxon>
        <taxon>Vitis</taxon>
    </lineage>
</organism>
<protein>
    <submittedName>
        <fullName evidence="4">DNA repair protein XRCC4</fullName>
    </submittedName>
</protein>
<keyword evidence="1" id="KW-0472">Membrane</keyword>
<feature type="domain" description="Alanyl-tRNA synthetase class IIc N-terminal" evidence="2">
    <location>
        <begin position="11"/>
        <end position="77"/>
    </location>
</feature>
<dbReference type="PANTHER" id="PTHR28559">
    <property type="entry name" value="DNA REPAIR PROTEIN XRCC4"/>
    <property type="match status" value="1"/>
</dbReference>
<dbReference type="InterPro" id="IPR010585">
    <property type="entry name" value="DNA_repair_prot_XRCC4"/>
</dbReference>
<keyword evidence="1" id="KW-1133">Transmembrane helix</keyword>
<keyword evidence="1" id="KW-0812">Transmembrane</keyword>
<evidence type="ECO:0000256" key="1">
    <source>
        <dbReference type="SAM" id="Phobius"/>
    </source>
</evidence>
<dbReference type="PANTHER" id="PTHR28559:SF1">
    <property type="entry name" value="DNA REPAIR PROTEIN XRCC4"/>
    <property type="match status" value="1"/>
</dbReference>
<dbReference type="EMBL" id="QGNW01002606">
    <property type="protein sequence ID" value="RVW15052.1"/>
    <property type="molecule type" value="Genomic_DNA"/>
</dbReference>
<sequence>MTFLVLRYGTFVFIQFDRERDGSLKSLYAKHVNARTGFERLTSILQGKTSNCDNDALLLVFDAIQQWFGYGWETTMKDDAVMMLARFNDQGIWIWHFVFIKKPMGYGINVPYNSFMSIKKPMLCYRLRTRLAPFWMGLLSMAYLDLVRAVFVPIILAKERPLLLGSMEPTPRHSCLKLQIPNQSEPIFIKATWFPSHFHLSITDNLHAWLCNASKDEVRERATQWDQPVSDY</sequence>
<dbReference type="GO" id="GO:0005634">
    <property type="term" value="C:nucleus"/>
    <property type="evidence" value="ECO:0007669"/>
    <property type="project" value="InterPro"/>
</dbReference>
<evidence type="ECO:0000313" key="5">
    <source>
        <dbReference type="Proteomes" id="UP000288805"/>
    </source>
</evidence>
<dbReference type="AlphaFoldDB" id="A0A438BVQ6"/>
<dbReference type="GO" id="GO:0006419">
    <property type="term" value="P:alanyl-tRNA aminoacylation"/>
    <property type="evidence" value="ECO:0007669"/>
    <property type="project" value="InterPro"/>
</dbReference>
<name>A0A438BVQ6_VITVI</name>
<dbReference type="GO" id="GO:0005524">
    <property type="term" value="F:ATP binding"/>
    <property type="evidence" value="ECO:0007669"/>
    <property type="project" value="InterPro"/>
</dbReference>
<evidence type="ECO:0000313" key="4">
    <source>
        <dbReference type="EMBL" id="RVW15052.1"/>
    </source>
</evidence>
<feature type="domain" description="XRCC4 N-terminal" evidence="3">
    <location>
        <begin position="186"/>
        <end position="232"/>
    </location>
</feature>
<feature type="transmembrane region" description="Helical" evidence="1">
    <location>
        <begin position="134"/>
        <end position="157"/>
    </location>
</feature>
<dbReference type="InterPro" id="IPR045864">
    <property type="entry name" value="aa-tRNA-synth_II/BPL/LPL"/>
</dbReference>
<dbReference type="SUPFAM" id="SSF55681">
    <property type="entry name" value="Class II aaRS and biotin synthetases"/>
    <property type="match status" value="1"/>
</dbReference>
<gene>
    <name evidence="4" type="primary">XRCC4_3</name>
    <name evidence="4" type="ORF">CK203_084793</name>
</gene>
<dbReference type="GO" id="GO:0006302">
    <property type="term" value="P:double-strand break repair"/>
    <property type="evidence" value="ECO:0007669"/>
    <property type="project" value="InterPro"/>
</dbReference>
<dbReference type="InterPro" id="IPR018164">
    <property type="entry name" value="Ala-tRNA-synth_IIc_N"/>
</dbReference>
<dbReference type="Pfam" id="PF06632">
    <property type="entry name" value="XRCC4"/>
    <property type="match status" value="1"/>
</dbReference>
<accession>A0A438BVQ6</accession>